<dbReference type="Pfam" id="PF24497">
    <property type="entry name" value="MIT_ATG1"/>
    <property type="match status" value="1"/>
</dbReference>
<evidence type="ECO:0000256" key="7">
    <source>
        <dbReference type="ARBA" id="ARBA00022840"/>
    </source>
</evidence>
<sequence>MVGKQIGAGSFSTVWHARHRVHGTEVAIKEIVTSRLNPKLQESLKSEIFILKRINHPNIIRLHDMIEESGKIYIILEYCKGGDLSIYIQQRQGKISEETAKHFMQQLAEGLKVLRENNLIHRDLKPQNLLLSTNGDNSVLKIADFGFARSLQPRGLAETLCGSPLYMAPEIMQLQKYDAKADLWSVGAILFQLVTGKTPFTGNNQIELLQNIIKSTELQFPPRAVDLNPFCKDLCRKLLRRNPVERLTFEEFFNHPYLSHEQPDEFLGNNQSERTSDGFSLSTRNNMDQSSQEDCLPFSLDDDSSGPDGSPSYQTKPTMKSLYGFSPKTKHEKTKVVSNIGNKTDPSTYSGILKPRFSEGILVEESLKTAKSSVILEANPKVTDSLESIDQDYVIVTGPLMDLSSSANVSKTGTKPLYSENVGPTSAPVPIVRGANGGLESRLSGPEISEGSIDVITDALDQPSTDHTTRIISLRQYAAAITELVNDKMDGGKELEAFSVQLVILAIWKQALHICHTHAASAPGRETTDIQESLDNTTKAQGPHDICSEIEGAFLHEFERAEELAKLVDHGNVELPDAMEMVYQSALALGRHGAVDEYMGDIESAVLFYSKASCLLMFLLVEAPCLILNPPFSLTNSDRYRIKNYIDVLNNRQSVSRSQRVAVLNVENQAHNFLN</sequence>
<accession>A0A9N7NIH3</accession>
<dbReference type="FunFam" id="1.10.510.10:FF:000548">
    <property type="entry name" value="Serine/threonine-protein kinase ATG1"/>
    <property type="match status" value="1"/>
</dbReference>
<protein>
    <submittedName>
        <fullName evidence="15">Protein kinase superfamily protein</fullName>
    </submittedName>
</protein>
<proteinExistence type="predicted"/>
<feature type="compositionally biased region" description="Polar residues" evidence="13">
    <location>
        <begin position="268"/>
        <end position="293"/>
    </location>
</feature>
<keyword evidence="9" id="KW-0072">Autophagy</keyword>
<evidence type="ECO:0000256" key="9">
    <source>
        <dbReference type="ARBA" id="ARBA00023006"/>
    </source>
</evidence>
<evidence type="ECO:0000256" key="5">
    <source>
        <dbReference type="ARBA" id="ARBA00022741"/>
    </source>
</evidence>
<dbReference type="InterPro" id="IPR000719">
    <property type="entry name" value="Prot_kinase_dom"/>
</dbReference>
<evidence type="ECO:0000256" key="6">
    <source>
        <dbReference type="ARBA" id="ARBA00022777"/>
    </source>
</evidence>
<keyword evidence="10" id="KW-0968">Cytoplasmic vesicle</keyword>
<evidence type="ECO:0000256" key="12">
    <source>
        <dbReference type="PROSITE-ProRule" id="PRU10141"/>
    </source>
</evidence>
<dbReference type="CDD" id="cd14009">
    <property type="entry name" value="STKc_ATG1_ULK_like"/>
    <property type="match status" value="1"/>
</dbReference>
<dbReference type="SMART" id="SM00220">
    <property type="entry name" value="S_TKc"/>
    <property type="match status" value="1"/>
</dbReference>
<keyword evidence="4" id="KW-0808">Transferase</keyword>
<evidence type="ECO:0000256" key="4">
    <source>
        <dbReference type="ARBA" id="ARBA00022679"/>
    </source>
</evidence>
<dbReference type="PANTHER" id="PTHR24348:SF68">
    <property type="entry name" value="SERINE_THREONINE-PROTEIN KINASE ATG1C"/>
    <property type="match status" value="1"/>
</dbReference>
<evidence type="ECO:0000256" key="11">
    <source>
        <dbReference type="ARBA" id="ARBA00053729"/>
    </source>
</evidence>
<evidence type="ECO:0000259" key="14">
    <source>
        <dbReference type="PROSITE" id="PS50011"/>
    </source>
</evidence>
<dbReference type="Pfam" id="PF00069">
    <property type="entry name" value="Pkinase"/>
    <property type="match status" value="1"/>
</dbReference>
<dbReference type="EMBL" id="CACSLK010027829">
    <property type="protein sequence ID" value="CAA0830527.1"/>
    <property type="molecule type" value="Genomic_DNA"/>
</dbReference>
<evidence type="ECO:0000313" key="16">
    <source>
        <dbReference type="Proteomes" id="UP001153555"/>
    </source>
</evidence>
<dbReference type="Proteomes" id="UP001153555">
    <property type="component" value="Unassembled WGS sequence"/>
</dbReference>
<feature type="region of interest" description="Disordered" evidence="13">
    <location>
        <begin position="263"/>
        <end position="325"/>
    </location>
</feature>
<evidence type="ECO:0000256" key="3">
    <source>
        <dbReference type="ARBA" id="ARBA00022527"/>
    </source>
</evidence>
<dbReference type="GO" id="GO:0015031">
    <property type="term" value="P:protein transport"/>
    <property type="evidence" value="ECO:0007669"/>
    <property type="project" value="UniProtKB-KW"/>
</dbReference>
<dbReference type="InterPro" id="IPR017441">
    <property type="entry name" value="Protein_kinase_ATP_BS"/>
</dbReference>
<dbReference type="Gene3D" id="1.10.510.10">
    <property type="entry name" value="Transferase(Phosphotransferase) domain 1"/>
    <property type="match status" value="1"/>
</dbReference>
<evidence type="ECO:0000256" key="2">
    <source>
        <dbReference type="ARBA" id="ARBA00022448"/>
    </source>
</evidence>
<comment type="caution">
    <text evidence="15">The sequence shown here is derived from an EMBL/GenBank/DDBJ whole genome shotgun (WGS) entry which is preliminary data.</text>
</comment>
<name>A0A9N7NIH3_STRHE</name>
<gene>
    <name evidence="15" type="ORF">SHERM_25948</name>
</gene>
<dbReference type="PROSITE" id="PS50011">
    <property type="entry name" value="PROTEIN_KINASE_DOM"/>
    <property type="match status" value="1"/>
</dbReference>
<evidence type="ECO:0000256" key="13">
    <source>
        <dbReference type="SAM" id="MobiDB-lite"/>
    </source>
</evidence>
<dbReference type="PROSITE" id="PS00107">
    <property type="entry name" value="PROTEIN_KINASE_ATP"/>
    <property type="match status" value="1"/>
</dbReference>
<dbReference type="InterPro" id="IPR008271">
    <property type="entry name" value="Ser/Thr_kinase_AS"/>
</dbReference>
<keyword evidence="3" id="KW-0723">Serine/threonine-protein kinase</keyword>
<feature type="domain" description="Protein kinase" evidence="14">
    <location>
        <begin position="1"/>
        <end position="258"/>
    </location>
</feature>
<dbReference type="GO" id="GO:0010506">
    <property type="term" value="P:regulation of autophagy"/>
    <property type="evidence" value="ECO:0007669"/>
    <property type="project" value="InterPro"/>
</dbReference>
<evidence type="ECO:0000256" key="10">
    <source>
        <dbReference type="ARBA" id="ARBA00023329"/>
    </source>
</evidence>
<dbReference type="GO" id="GO:0004674">
    <property type="term" value="F:protein serine/threonine kinase activity"/>
    <property type="evidence" value="ECO:0007669"/>
    <property type="project" value="UniProtKB-KW"/>
</dbReference>
<keyword evidence="5 12" id="KW-0547">Nucleotide-binding</keyword>
<evidence type="ECO:0000256" key="1">
    <source>
        <dbReference type="ARBA" id="ARBA00004419"/>
    </source>
</evidence>
<evidence type="ECO:0000313" key="15">
    <source>
        <dbReference type="EMBL" id="CAA0830527.1"/>
    </source>
</evidence>
<keyword evidence="2" id="KW-0813">Transport</keyword>
<dbReference type="InterPro" id="IPR045269">
    <property type="entry name" value="Atg1-like"/>
</dbReference>
<reference evidence="15" key="1">
    <citation type="submission" date="2019-12" db="EMBL/GenBank/DDBJ databases">
        <authorList>
            <person name="Scholes J."/>
        </authorList>
    </citation>
    <scope>NUCLEOTIDE SEQUENCE</scope>
</reference>
<dbReference type="InterPro" id="IPR011009">
    <property type="entry name" value="Kinase-like_dom_sf"/>
</dbReference>
<dbReference type="PANTHER" id="PTHR24348">
    <property type="entry name" value="SERINE/THREONINE-PROTEIN KINASE UNC-51-RELATED"/>
    <property type="match status" value="1"/>
</dbReference>
<keyword evidence="16" id="KW-1185">Reference proteome</keyword>
<dbReference type="InterPro" id="IPR056281">
    <property type="entry name" value="MIT_ATG1a/b/c"/>
</dbReference>
<dbReference type="GO" id="GO:0005524">
    <property type="term" value="F:ATP binding"/>
    <property type="evidence" value="ECO:0007669"/>
    <property type="project" value="UniProtKB-UniRule"/>
</dbReference>
<dbReference type="OrthoDB" id="346907at2759"/>
<dbReference type="AlphaFoldDB" id="A0A9N7NIH3"/>
<comment type="function">
    <text evidence="11">Serine/threonine protein kinase involved in autophagy. The ATG1-ATG13 protein kinase complex regulates downstream events required for autophagosome enclosure and/or vacuolar delivery.</text>
</comment>
<comment type="subcellular location">
    <subcellularLocation>
        <location evidence="1">Cytoplasmic vesicle</location>
        <location evidence="1">Autophagosome</location>
    </subcellularLocation>
</comment>
<keyword evidence="6 15" id="KW-0418">Kinase</keyword>
<keyword evidence="8" id="KW-0653">Protein transport</keyword>
<dbReference type="GO" id="GO:0006914">
    <property type="term" value="P:autophagy"/>
    <property type="evidence" value="ECO:0007669"/>
    <property type="project" value="UniProtKB-KW"/>
</dbReference>
<dbReference type="FunFam" id="3.30.200.20:FF:000042">
    <property type="entry name" value="Aurora kinase A"/>
    <property type="match status" value="1"/>
</dbReference>
<organism evidence="15 16">
    <name type="scientific">Striga hermonthica</name>
    <name type="common">Purple witchweed</name>
    <name type="synonym">Buchnera hermonthica</name>
    <dbReference type="NCBI Taxonomy" id="68872"/>
    <lineage>
        <taxon>Eukaryota</taxon>
        <taxon>Viridiplantae</taxon>
        <taxon>Streptophyta</taxon>
        <taxon>Embryophyta</taxon>
        <taxon>Tracheophyta</taxon>
        <taxon>Spermatophyta</taxon>
        <taxon>Magnoliopsida</taxon>
        <taxon>eudicotyledons</taxon>
        <taxon>Gunneridae</taxon>
        <taxon>Pentapetalae</taxon>
        <taxon>asterids</taxon>
        <taxon>lamiids</taxon>
        <taxon>Lamiales</taxon>
        <taxon>Orobanchaceae</taxon>
        <taxon>Buchnereae</taxon>
        <taxon>Striga</taxon>
    </lineage>
</organism>
<dbReference type="GO" id="GO:0031410">
    <property type="term" value="C:cytoplasmic vesicle"/>
    <property type="evidence" value="ECO:0007669"/>
    <property type="project" value="UniProtKB-KW"/>
</dbReference>
<dbReference type="SUPFAM" id="SSF56112">
    <property type="entry name" value="Protein kinase-like (PK-like)"/>
    <property type="match status" value="1"/>
</dbReference>
<dbReference type="GO" id="GO:0005776">
    <property type="term" value="C:autophagosome"/>
    <property type="evidence" value="ECO:0007669"/>
    <property type="project" value="UniProtKB-SubCell"/>
</dbReference>
<feature type="binding site" evidence="12">
    <location>
        <position position="29"/>
    </location>
    <ligand>
        <name>ATP</name>
        <dbReference type="ChEBI" id="CHEBI:30616"/>
    </ligand>
</feature>
<evidence type="ECO:0000256" key="8">
    <source>
        <dbReference type="ARBA" id="ARBA00022927"/>
    </source>
</evidence>
<keyword evidence="7 12" id="KW-0067">ATP-binding</keyword>
<dbReference type="PROSITE" id="PS00108">
    <property type="entry name" value="PROTEIN_KINASE_ST"/>
    <property type="match status" value="1"/>
</dbReference>